<sequence length="195" mass="21075">MAQKCYRDAQHGIGLVRARDLSELAVKSMASMAFEGAALGDAKAQYRLRDEKQIVAWSVAFDLILLAGNPVAASALNRGGRSPQATDPALEAIAKHQQADADHNAAITATDAEYRSEGYWQADDHQGACCHAEADAGWDLARTIPTTLGGVAAVLEYVKQYEDKGEEWPNSDCIGREGWHYQLRQMMAAAAVNLA</sequence>
<name>A0A1G7QZ23_9BRAD</name>
<dbReference type="Proteomes" id="UP000199245">
    <property type="component" value="Unassembled WGS sequence"/>
</dbReference>
<organism evidence="1 2">
    <name type="scientific">Bradyrhizobium brasilense</name>
    <dbReference type="NCBI Taxonomy" id="1419277"/>
    <lineage>
        <taxon>Bacteria</taxon>
        <taxon>Pseudomonadati</taxon>
        <taxon>Pseudomonadota</taxon>
        <taxon>Alphaproteobacteria</taxon>
        <taxon>Hyphomicrobiales</taxon>
        <taxon>Nitrobacteraceae</taxon>
        <taxon>Bradyrhizobium</taxon>
    </lineage>
</organism>
<accession>A0A1G7QZ23</accession>
<protein>
    <submittedName>
        <fullName evidence="1">Uncharacterized protein</fullName>
    </submittedName>
</protein>
<evidence type="ECO:0000313" key="1">
    <source>
        <dbReference type="EMBL" id="SDG02930.1"/>
    </source>
</evidence>
<evidence type="ECO:0000313" key="2">
    <source>
        <dbReference type="Proteomes" id="UP000199245"/>
    </source>
</evidence>
<gene>
    <name evidence="1" type="ORF">SAMN05216337_11086</name>
</gene>
<dbReference type="EMBL" id="FMZW01000108">
    <property type="protein sequence ID" value="SDG02930.1"/>
    <property type="molecule type" value="Genomic_DNA"/>
</dbReference>
<proteinExistence type="predicted"/>
<reference evidence="1 2" key="1">
    <citation type="submission" date="2016-10" db="EMBL/GenBank/DDBJ databases">
        <authorList>
            <person name="de Groot N.N."/>
        </authorList>
    </citation>
    <scope>NUCLEOTIDE SEQUENCE [LARGE SCALE GENOMIC DNA]</scope>
    <source>
        <strain evidence="1 2">R5</strain>
    </source>
</reference>
<dbReference type="RefSeq" id="WP_143029889.1">
    <property type="nucleotide sequence ID" value="NZ_JACMYN010000508.1"/>
</dbReference>
<dbReference type="AlphaFoldDB" id="A0A1G7QZ23"/>